<dbReference type="InterPro" id="IPR006311">
    <property type="entry name" value="TAT_signal"/>
</dbReference>
<comment type="caution">
    <text evidence="1">The sequence shown here is derived from an EMBL/GenBank/DDBJ whole genome shotgun (WGS) entry which is preliminary data.</text>
</comment>
<keyword evidence="2" id="KW-1185">Reference proteome</keyword>
<dbReference type="PROSITE" id="PS51318">
    <property type="entry name" value="TAT"/>
    <property type="match status" value="1"/>
</dbReference>
<name>A0A3D9ZRD6_9ACTN</name>
<organism evidence="1 2">
    <name type="scientific">Asanoa ferruginea</name>
    <dbReference type="NCBI Taxonomy" id="53367"/>
    <lineage>
        <taxon>Bacteria</taxon>
        <taxon>Bacillati</taxon>
        <taxon>Actinomycetota</taxon>
        <taxon>Actinomycetes</taxon>
        <taxon>Micromonosporales</taxon>
        <taxon>Micromonosporaceae</taxon>
        <taxon>Asanoa</taxon>
    </lineage>
</organism>
<evidence type="ECO:0000313" key="2">
    <source>
        <dbReference type="Proteomes" id="UP000256913"/>
    </source>
</evidence>
<dbReference type="EMBL" id="QUMQ01000001">
    <property type="protein sequence ID" value="REF99042.1"/>
    <property type="molecule type" value="Genomic_DNA"/>
</dbReference>
<proteinExistence type="predicted"/>
<dbReference type="RefSeq" id="WP_170215968.1">
    <property type="nucleotide sequence ID" value="NZ_BONB01000004.1"/>
</dbReference>
<dbReference type="Proteomes" id="UP000256913">
    <property type="component" value="Unassembled WGS sequence"/>
</dbReference>
<dbReference type="AlphaFoldDB" id="A0A3D9ZRD6"/>
<sequence length="197" mass="21719">MEPNDRTTTPTTTSRRELLRRAAVIGVGGAALLGASTLTATPAFAGGYQSGWRVCHECKTMVWGNGMVGKCGDSRVAKHNTAGSWDYKFLFNTNAGTDFQSNWKYCRLCSSMYFGYGLDGHCPGGRQTHDGTGSFDYSIYFGSLPQSQSGWAYCRNCHGLFFGPWQASSACPAFWGEMRPHDGNNSYNYQLWVQSYS</sequence>
<evidence type="ECO:0000313" key="1">
    <source>
        <dbReference type="EMBL" id="REF99042.1"/>
    </source>
</evidence>
<gene>
    <name evidence="1" type="ORF">DFJ67_5068</name>
</gene>
<accession>A0A3D9ZRD6</accession>
<protein>
    <submittedName>
        <fullName evidence="1">Uncharacterized protein</fullName>
    </submittedName>
</protein>
<reference evidence="1 2" key="1">
    <citation type="submission" date="2018-08" db="EMBL/GenBank/DDBJ databases">
        <title>Sequencing the genomes of 1000 actinobacteria strains.</title>
        <authorList>
            <person name="Klenk H.-P."/>
        </authorList>
    </citation>
    <scope>NUCLEOTIDE SEQUENCE [LARGE SCALE GENOMIC DNA]</scope>
    <source>
        <strain evidence="1 2">DSM 44099</strain>
    </source>
</reference>